<geneLocation type="plasmid" evidence="2">
    <name>pfdu301a</name>
</geneLocation>
<dbReference type="EMBL" id="CP045273">
    <property type="protein sequence ID" value="QJX80603.1"/>
    <property type="molecule type" value="Genomic_DNA"/>
</dbReference>
<evidence type="ECO:0000313" key="1">
    <source>
        <dbReference type="EMBL" id="QJX80603.1"/>
    </source>
</evidence>
<evidence type="ECO:0000313" key="2">
    <source>
        <dbReference type="Proteomes" id="UP000501076"/>
    </source>
</evidence>
<name>A0A6M6E0H4_PRIMG</name>
<keyword evidence="1" id="KW-0614">Plasmid</keyword>
<dbReference type="RefSeq" id="WP_171778598.1">
    <property type="nucleotide sequence ID" value="NZ_CP045273.1"/>
</dbReference>
<sequence length="152" mass="18023">MKEIVEAIQSLSSVYEVLAKNTNLIFNALKTKDYKTKDSLEEQLQELYALKERAEIYLIHLVKEKATSLNLDDKRIEAILDVYPDSEEKMLVQYELEKMISKIQQFQFYLRRNIEFAKSFIEVKGKELEIMFEAVQREQYQMNGPMLINEDL</sequence>
<accession>A0A6M6E0H4</accession>
<proteinExistence type="predicted"/>
<reference evidence="1 2" key="1">
    <citation type="submission" date="2019-10" db="EMBL/GenBank/DDBJ databases">
        <title>Complete genome sequences for adaption low water activity.</title>
        <authorList>
            <person name="Zhao L."/>
            <person name="Zhong J."/>
        </authorList>
    </citation>
    <scope>NUCLEOTIDE SEQUENCE [LARGE SCALE GENOMIC DNA]</scope>
    <source>
        <strain evidence="1 2">FDU301</strain>
        <plasmid evidence="2">pfdu301a</plasmid>
    </source>
</reference>
<dbReference type="Proteomes" id="UP000501076">
    <property type="component" value="Plasmid pFDU301A"/>
</dbReference>
<protein>
    <submittedName>
        <fullName evidence="1">Uncharacterized protein</fullName>
    </submittedName>
</protein>
<organism evidence="1 2">
    <name type="scientific">Priestia megaterium</name>
    <name type="common">Bacillus megaterium</name>
    <dbReference type="NCBI Taxonomy" id="1404"/>
    <lineage>
        <taxon>Bacteria</taxon>
        <taxon>Bacillati</taxon>
        <taxon>Bacillota</taxon>
        <taxon>Bacilli</taxon>
        <taxon>Bacillales</taxon>
        <taxon>Bacillaceae</taxon>
        <taxon>Priestia</taxon>
    </lineage>
</organism>
<gene>
    <name evidence="1" type="ORF">FDZ14_31425</name>
</gene>
<dbReference type="AlphaFoldDB" id="A0A6M6E0H4"/>